<comment type="caution">
    <text evidence="5">The sequence shown here is derived from an EMBL/GenBank/DDBJ whole genome shotgun (WGS) entry which is preliminary data.</text>
</comment>
<keyword evidence="3" id="KW-0547">Nucleotide-binding</keyword>
<dbReference type="Gene3D" id="3.40.50.300">
    <property type="entry name" value="P-loop containing nucleotide triphosphate hydrolases"/>
    <property type="match status" value="1"/>
</dbReference>
<dbReference type="SUPFAM" id="SSF52540">
    <property type="entry name" value="P-loop containing nucleoside triphosphate hydrolases"/>
    <property type="match status" value="1"/>
</dbReference>
<organism evidence="5">
    <name type="scientific">marine sediment metagenome</name>
    <dbReference type="NCBI Taxonomy" id="412755"/>
    <lineage>
        <taxon>unclassified sequences</taxon>
        <taxon>metagenomes</taxon>
        <taxon>ecological metagenomes</taxon>
    </lineage>
</organism>
<dbReference type="AlphaFoldDB" id="X1LL21"/>
<proteinExistence type="predicted"/>
<dbReference type="GO" id="GO:0004329">
    <property type="term" value="F:formate-tetrahydrofolate ligase activity"/>
    <property type="evidence" value="ECO:0007669"/>
    <property type="project" value="InterPro"/>
</dbReference>
<dbReference type="GO" id="GO:0006730">
    <property type="term" value="P:one-carbon metabolic process"/>
    <property type="evidence" value="ECO:0007669"/>
    <property type="project" value="UniProtKB-KW"/>
</dbReference>
<dbReference type="InterPro" id="IPR027417">
    <property type="entry name" value="P-loop_NTPase"/>
</dbReference>
<gene>
    <name evidence="5" type="ORF">S06H3_33122</name>
</gene>
<feature type="non-terminal residue" evidence="5">
    <location>
        <position position="157"/>
    </location>
</feature>
<keyword evidence="4" id="KW-0067">ATP-binding</keyword>
<evidence type="ECO:0000256" key="1">
    <source>
        <dbReference type="ARBA" id="ARBA00022563"/>
    </source>
</evidence>
<sequence length="157" mass="18099">MVPFSYLNVLFLIIKLLPFANITHCNSSIIGTKLTLKLGDYTITEGGFAADLGFEKFIDIVTSQYSEDKDVGFFYEKFKEKCQERIIQGKPQPACLFYRTEFGEIDQTEKLICQKCGKEALTCPICKQNLFLKEEIVREKNCGTLFQKNHITMWIRS</sequence>
<evidence type="ECO:0000256" key="2">
    <source>
        <dbReference type="ARBA" id="ARBA00022598"/>
    </source>
</evidence>
<keyword evidence="2" id="KW-0436">Ligase</keyword>
<evidence type="ECO:0000256" key="4">
    <source>
        <dbReference type="ARBA" id="ARBA00022840"/>
    </source>
</evidence>
<dbReference type="EMBL" id="BARV01019750">
    <property type="protein sequence ID" value="GAI19788.1"/>
    <property type="molecule type" value="Genomic_DNA"/>
</dbReference>
<name>X1LL21_9ZZZZ</name>
<protein>
    <submittedName>
        <fullName evidence="5">Uncharacterized protein</fullName>
    </submittedName>
</protein>
<reference evidence="5" key="1">
    <citation type="journal article" date="2014" name="Front. Microbiol.">
        <title>High frequency of phylogenetically diverse reductive dehalogenase-homologous genes in deep subseafloor sedimentary metagenomes.</title>
        <authorList>
            <person name="Kawai M."/>
            <person name="Futagami T."/>
            <person name="Toyoda A."/>
            <person name="Takaki Y."/>
            <person name="Nishi S."/>
            <person name="Hori S."/>
            <person name="Arai W."/>
            <person name="Tsubouchi T."/>
            <person name="Morono Y."/>
            <person name="Uchiyama I."/>
            <person name="Ito T."/>
            <person name="Fujiyama A."/>
            <person name="Inagaki F."/>
            <person name="Takami H."/>
        </authorList>
    </citation>
    <scope>NUCLEOTIDE SEQUENCE</scope>
    <source>
        <strain evidence="5">Expedition CK06-06</strain>
    </source>
</reference>
<keyword evidence="1" id="KW-0554">One-carbon metabolism</keyword>
<accession>X1LL21</accession>
<evidence type="ECO:0000256" key="3">
    <source>
        <dbReference type="ARBA" id="ARBA00022741"/>
    </source>
</evidence>
<dbReference type="InterPro" id="IPR000559">
    <property type="entry name" value="Formate_THF_ligase"/>
</dbReference>
<dbReference type="GO" id="GO:0005524">
    <property type="term" value="F:ATP binding"/>
    <property type="evidence" value="ECO:0007669"/>
    <property type="project" value="UniProtKB-KW"/>
</dbReference>
<dbReference type="Pfam" id="PF01268">
    <property type="entry name" value="FTHFS"/>
    <property type="match status" value="1"/>
</dbReference>
<evidence type="ECO:0000313" key="5">
    <source>
        <dbReference type="EMBL" id="GAI19788.1"/>
    </source>
</evidence>